<proteinExistence type="predicted"/>
<feature type="non-terminal residue" evidence="1">
    <location>
        <position position="42"/>
    </location>
</feature>
<dbReference type="EMBL" id="BARS01028200">
    <property type="protein sequence ID" value="GAG05672.1"/>
    <property type="molecule type" value="Genomic_DNA"/>
</dbReference>
<gene>
    <name evidence="1" type="ORF">S01H1_44220</name>
</gene>
<organism evidence="1">
    <name type="scientific">marine sediment metagenome</name>
    <dbReference type="NCBI Taxonomy" id="412755"/>
    <lineage>
        <taxon>unclassified sequences</taxon>
        <taxon>metagenomes</taxon>
        <taxon>ecological metagenomes</taxon>
    </lineage>
</organism>
<dbReference type="AlphaFoldDB" id="X0V2N0"/>
<accession>X0V2N0</accession>
<protein>
    <submittedName>
        <fullName evidence="1">Uncharacterized protein</fullName>
    </submittedName>
</protein>
<name>X0V2N0_9ZZZZ</name>
<sequence>MAAVHKDQISETQGFSKGIERGFKRLAKGKEDDTARGKETFW</sequence>
<comment type="caution">
    <text evidence="1">The sequence shown here is derived from an EMBL/GenBank/DDBJ whole genome shotgun (WGS) entry which is preliminary data.</text>
</comment>
<evidence type="ECO:0000313" key="1">
    <source>
        <dbReference type="EMBL" id="GAG05672.1"/>
    </source>
</evidence>
<reference evidence="1" key="1">
    <citation type="journal article" date="2014" name="Front. Microbiol.">
        <title>High frequency of phylogenetically diverse reductive dehalogenase-homologous genes in deep subseafloor sedimentary metagenomes.</title>
        <authorList>
            <person name="Kawai M."/>
            <person name="Futagami T."/>
            <person name="Toyoda A."/>
            <person name="Takaki Y."/>
            <person name="Nishi S."/>
            <person name="Hori S."/>
            <person name="Arai W."/>
            <person name="Tsubouchi T."/>
            <person name="Morono Y."/>
            <person name="Uchiyama I."/>
            <person name="Ito T."/>
            <person name="Fujiyama A."/>
            <person name="Inagaki F."/>
            <person name="Takami H."/>
        </authorList>
    </citation>
    <scope>NUCLEOTIDE SEQUENCE</scope>
    <source>
        <strain evidence="1">Expedition CK06-06</strain>
    </source>
</reference>